<dbReference type="PANTHER" id="PTHR43591">
    <property type="entry name" value="METHYLTRANSFERASE"/>
    <property type="match status" value="1"/>
</dbReference>
<dbReference type="PANTHER" id="PTHR43591:SF24">
    <property type="entry name" value="2-METHOXY-6-POLYPRENYL-1,4-BENZOQUINOL METHYLASE, MITOCHONDRIAL"/>
    <property type="match status" value="1"/>
</dbReference>
<dbReference type="Pfam" id="PF13489">
    <property type="entry name" value="Methyltransf_23"/>
    <property type="match status" value="1"/>
</dbReference>
<dbReference type="EMBL" id="LYCR01000001">
    <property type="protein sequence ID" value="OGM51067.1"/>
    <property type="molecule type" value="Genomic_DNA"/>
</dbReference>
<keyword evidence="2" id="KW-1185">Reference proteome</keyword>
<dbReference type="RefSeq" id="XP_022394784.1">
    <property type="nucleotide sequence ID" value="XM_022527425.1"/>
</dbReference>
<dbReference type="InterPro" id="IPR029063">
    <property type="entry name" value="SAM-dependent_MTases_sf"/>
</dbReference>
<dbReference type="STRING" id="109264.A0A1F8AHA7"/>
<proteinExistence type="predicted"/>
<dbReference type="GeneID" id="34443685"/>
<reference evidence="1 2" key="1">
    <citation type="journal article" date="2016" name="Genome Biol. Evol.">
        <title>Draft genome sequence of an aflatoxigenic Aspergillus species, A. bombycis.</title>
        <authorList>
            <person name="Moore G.G."/>
            <person name="Mack B.M."/>
            <person name="Beltz S.B."/>
            <person name="Gilbert M.K."/>
        </authorList>
    </citation>
    <scope>NUCLEOTIDE SEQUENCE [LARGE SCALE GENOMIC DNA]</scope>
    <source>
        <strain evidence="2">NRRL 26010</strain>
    </source>
</reference>
<gene>
    <name evidence="1" type="ORF">ABOM_000295</name>
</gene>
<sequence>MTEYLGPSDEQESDRPDMLHEVLLVKMNRKLFLAPIESSPERVLDLGAGTGLWVMDYADNSPSAEAVGMHLSPIQPQFVPPNAMFLVDDFEDDWIYQDQFDLIHSRYLAGAMKNRPRLMTQAYRLSLLPSHNVIPWLNSAGTRSLGYGLSFRTGMSTCIQKMGRPRNPTRWFVAVSPRPGFMVSPGPHLGEWLQEAGFEEVHVKKYRAPVGGWPKDTKPSGFWNLLQAETGFEEVNMLVSGAKKDVQNPTVHTVAGV</sequence>
<dbReference type="Gene3D" id="3.40.50.150">
    <property type="entry name" value="Vaccinia Virus protein VP39"/>
    <property type="match status" value="1"/>
</dbReference>
<dbReference type="AlphaFoldDB" id="A0A1F8AHA7"/>
<dbReference type="SUPFAM" id="SSF53335">
    <property type="entry name" value="S-adenosyl-L-methionine-dependent methyltransferases"/>
    <property type="match status" value="1"/>
</dbReference>
<evidence type="ECO:0000313" key="1">
    <source>
        <dbReference type="EMBL" id="OGM51067.1"/>
    </source>
</evidence>
<dbReference type="CDD" id="cd02440">
    <property type="entry name" value="AdoMet_MTases"/>
    <property type="match status" value="1"/>
</dbReference>
<dbReference type="GO" id="GO:0008168">
    <property type="term" value="F:methyltransferase activity"/>
    <property type="evidence" value="ECO:0007669"/>
    <property type="project" value="TreeGrafter"/>
</dbReference>
<dbReference type="OrthoDB" id="2013972at2759"/>
<protein>
    <recommendedName>
        <fullName evidence="3">S-adenosyl-L-methionine-dependent methyltransferase</fullName>
    </recommendedName>
</protein>
<name>A0A1F8AHA7_9EURO</name>
<evidence type="ECO:0000313" key="2">
    <source>
        <dbReference type="Proteomes" id="UP000179179"/>
    </source>
</evidence>
<evidence type="ECO:0008006" key="3">
    <source>
        <dbReference type="Google" id="ProtNLM"/>
    </source>
</evidence>
<dbReference type="Proteomes" id="UP000179179">
    <property type="component" value="Unassembled WGS sequence"/>
</dbReference>
<organism evidence="1 2">
    <name type="scientific">Aspergillus bombycis</name>
    <dbReference type="NCBI Taxonomy" id="109264"/>
    <lineage>
        <taxon>Eukaryota</taxon>
        <taxon>Fungi</taxon>
        <taxon>Dikarya</taxon>
        <taxon>Ascomycota</taxon>
        <taxon>Pezizomycotina</taxon>
        <taxon>Eurotiomycetes</taxon>
        <taxon>Eurotiomycetidae</taxon>
        <taxon>Eurotiales</taxon>
        <taxon>Aspergillaceae</taxon>
        <taxon>Aspergillus</taxon>
    </lineage>
</organism>
<accession>A0A1F8AHA7</accession>
<comment type="caution">
    <text evidence="1">The sequence shown here is derived from an EMBL/GenBank/DDBJ whole genome shotgun (WGS) entry which is preliminary data.</text>
</comment>